<evidence type="ECO:0000256" key="3">
    <source>
        <dbReference type="ARBA" id="ARBA00022475"/>
    </source>
</evidence>
<dbReference type="PANTHER" id="PTHR30558:SF3">
    <property type="entry name" value="BIOPOLYMER TRANSPORT PROTEIN EXBD-RELATED"/>
    <property type="match status" value="1"/>
</dbReference>
<dbReference type="PANTHER" id="PTHR30558">
    <property type="entry name" value="EXBD MEMBRANE COMPONENT OF PMF-DRIVEN MACROMOLECULE IMPORT SYSTEM"/>
    <property type="match status" value="1"/>
</dbReference>
<evidence type="ECO:0000313" key="8">
    <source>
        <dbReference type="EMBL" id="OGL41477.1"/>
    </source>
</evidence>
<accession>A0A1F7RKQ3</accession>
<evidence type="ECO:0008006" key="10">
    <source>
        <dbReference type="Google" id="ProtNLM"/>
    </source>
</evidence>
<dbReference type="Gene3D" id="3.30.420.270">
    <property type="match status" value="1"/>
</dbReference>
<comment type="similarity">
    <text evidence="2 7">Belongs to the ExbD/TolR family.</text>
</comment>
<dbReference type="AlphaFoldDB" id="A0A1F7RKQ3"/>
<comment type="caution">
    <text evidence="8">The sequence shown here is derived from an EMBL/GenBank/DDBJ whole genome shotgun (WGS) entry which is preliminary data.</text>
</comment>
<organism evidence="8 9">
    <name type="scientific">Candidatus Schekmanbacteria bacterium RBG_13_48_7</name>
    <dbReference type="NCBI Taxonomy" id="1817878"/>
    <lineage>
        <taxon>Bacteria</taxon>
        <taxon>Candidatus Schekmaniibacteriota</taxon>
    </lineage>
</organism>
<keyword evidence="6" id="KW-0472">Membrane</keyword>
<evidence type="ECO:0000256" key="2">
    <source>
        <dbReference type="ARBA" id="ARBA00005811"/>
    </source>
</evidence>
<name>A0A1F7RKQ3_9BACT</name>
<proteinExistence type="inferred from homology"/>
<evidence type="ECO:0000256" key="6">
    <source>
        <dbReference type="ARBA" id="ARBA00023136"/>
    </source>
</evidence>
<dbReference type="Pfam" id="PF02472">
    <property type="entry name" value="ExbD"/>
    <property type="match status" value="1"/>
</dbReference>
<dbReference type="GO" id="GO:0022857">
    <property type="term" value="F:transmembrane transporter activity"/>
    <property type="evidence" value="ECO:0007669"/>
    <property type="project" value="InterPro"/>
</dbReference>
<evidence type="ECO:0000256" key="4">
    <source>
        <dbReference type="ARBA" id="ARBA00022692"/>
    </source>
</evidence>
<reference evidence="8 9" key="1">
    <citation type="journal article" date="2016" name="Nat. Commun.">
        <title>Thousands of microbial genomes shed light on interconnected biogeochemical processes in an aquifer system.</title>
        <authorList>
            <person name="Anantharaman K."/>
            <person name="Brown C.T."/>
            <person name="Hug L.A."/>
            <person name="Sharon I."/>
            <person name="Castelle C.J."/>
            <person name="Probst A.J."/>
            <person name="Thomas B.C."/>
            <person name="Singh A."/>
            <person name="Wilkins M.J."/>
            <person name="Karaoz U."/>
            <person name="Brodie E.L."/>
            <person name="Williams K.H."/>
            <person name="Hubbard S.S."/>
            <person name="Banfield J.F."/>
        </authorList>
    </citation>
    <scope>NUCLEOTIDE SEQUENCE [LARGE SCALE GENOMIC DNA]</scope>
</reference>
<keyword evidence="4 7" id="KW-0812">Transmembrane</keyword>
<keyword evidence="3" id="KW-1003">Cell membrane</keyword>
<comment type="subcellular location">
    <subcellularLocation>
        <location evidence="1">Cell membrane</location>
        <topology evidence="1">Single-pass membrane protein</topology>
    </subcellularLocation>
    <subcellularLocation>
        <location evidence="7">Cell membrane</location>
        <topology evidence="7">Single-pass type II membrane protein</topology>
    </subcellularLocation>
</comment>
<keyword evidence="7" id="KW-0653">Protein transport</keyword>
<protein>
    <recommendedName>
        <fullName evidence="10">Biopolymer transporter ExbD</fullName>
    </recommendedName>
</protein>
<dbReference type="GO" id="GO:0005886">
    <property type="term" value="C:plasma membrane"/>
    <property type="evidence" value="ECO:0007669"/>
    <property type="project" value="UniProtKB-SubCell"/>
</dbReference>
<keyword evidence="7" id="KW-0813">Transport</keyword>
<evidence type="ECO:0000256" key="7">
    <source>
        <dbReference type="RuleBase" id="RU003879"/>
    </source>
</evidence>
<dbReference type="InterPro" id="IPR003400">
    <property type="entry name" value="ExbD"/>
</dbReference>
<evidence type="ECO:0000256" key="1">
    <source>
        <dbReference type="ARBA" id="ARBA00004162"/>
    </source>
</evidence>
<gene>
    <name evidence="8" type="ORF">A2161_09490</name>
</gene>
<evidence type="ECO:0000313" key="9">
    <source>
        <dbReference type="Proteomes" id="UP000179266"/>
    </source>
</evidence>
<dbReference type="Proteomes" id="UP000179266">
    <property type="component" value="Unassembled WGS sequence"/>
</dbReference>
<evidence type="ECO:0000256" key="5">
    <source>
        <dbReference type="ARBA" id="ARBA00022989"/>
    </source>
</evidence>
<keyword evidence="5" id="KW-1133">Transmembrane helix</keyword>
<dbReference type="GO" id="GO:0015031">
    <property type="term" value="P:protein transport"/>
    <property type="evidence" value="ECO:0007669"/>
    <property type="project" value="UniProtKB-KW"/>
</dbReference>
<sequence>MKFNQNSRVTEEIPSSSMADIAFLLIIFFMVTTVFAAQKGIDFNLPKEDEEAIDVETTEAVYIVIDQFSRITVDEIPMNLQEIKPYVKSKLDINPKKFIILQTDDNAMYGDMIDVLDELKQVNVINIALPTKEEIATWTR</sequence>
<dbReference type="EMBL" id="MGDD01000346">
    <property type="protein sequence ID" value="OGL41477.1"/>
    <property type="molecule type" value="Genomic_DNA"/>
</dbReference>